<protein>
    <recommendedName>
        <fullName evidence="2">UPF0102 protein G4V63_27960</fullName>
    </recommendedName>
</protein>
<evidence type="ECO:0000256" key="2">
    <source>
        <dbReference type="HAMAP-Rule" id="MF_00048"/>
    </source>
</evidence>
<comment type="similarity">
    <text evidence="1 2">Belongs to the UPF0102 family.</text>
</comment>
<keyword evidence="5" id="KW-1185">Reference proteome</keyword>
<dbReference type="InterPro" id="IPR003509">
    <property type="entry name" value="UPF0102_YraN-like"/>
</dbReference>
<dbReference type="Gene3D" id="3.40.1350.10">
    <property type="match status" value="1"/>
</dbReference>
<evidence type="ECO:0000313" key="5">
    <source>
        <dbReference type="Proteomes" id="UP000480266"/>
    </source>
</evidence>
<comment type="caution">
    <text evidence="4">The sequence shown here is derived from an EMBL/GenBank/DDBJ whole genome shotgun (WGS) entry which is preliminary data.</text>
</comment>
<proteinExistence type="inferred from homology"/>
<gene>
    <name evidence="4" type="ORF">G4V63_27960</name>
</gene>
<evidence type="ECO:0000256" key="1">
    <source>
        <dbReference type="ARBA" id="ARBA00006738"/>
    </source>
</evidence>
<sequence>MTRDSDPPPRTLKTRGTIAPTNSAPEERTAKSPSPARVAAFQAGISAESKACVYLIAKGYRILARRFRTPYGEIDIVARRRGLLAFVEVKARASLDDAAYSVTPQQQQRIVAAAQAWLMTHPEHANFEMRFDVVLIAPKHLPKHLMAAFDASG</sequence>
<evidence type="ECO:0000313" key="4">
    <source>
        <dbReference type="EMBL" id="NGX98901.1"/>
    </source>
</evidence>
<dbReference type="SUPFAM" id="SSF52980">
    <property type="entry name" value="Restriction endonuclease-like"/>
    <property type="match status" value="1"/>
</dbReference>
<reference evidence="4" key="1">
    <citation type="submission" date="2020-02" db="EMBL/GenBank/DDBJ databases">
        <title>Draft genome sequence of Candidatus Afipia apatlaquensis IBT-C3, a potential strain for decolorization of textile dyes.</title>
        <authorList>
            <person name="Sanchez-Reyes A."/>
            <person name="Breton-Deval L."/>
            <person name="Mangelson H."/>
            <person name="Sanchez-Flores A."/>
        </authorList>
    </citation>
    <scope>NUCLEOTIDE SEQUENCE [LARGE SCALE GENOMIC DNA]</scope>
    <source>
        <strain evidence="4">IBT-C3</strain>
    </source>
</reference>
<dbReference type="InterPro" id="IPR011856">
    <property type="entry name" value="tRNA_endonuc-like_dom_sf"/>
</dbReference>
<dbReference type="NCBIfam" id="TIGR00252">
    <property type="entry name" value="YraN family protein"/>
    <property type="match status" value="1"/>
</dbReference>
<dbReference type="GO" id="GO:0003676">
    <property type="term" value="F:nucleic acid binding"/>
    <property type="evidence" value="ECO:0007669"/>
    <property type="project" value="InterPro"/>
</dbReference>
<dbReference type="PANTHER" id="PTHR34039">
    <property type="entry name" value="UPF0102 PROTEIN YRAN"/>
    <property type="match status" value="1"/>
</dbReference>
<accession>A0A7C9RK36</accession>
<dbReference type="AlphaFoldDB" id="A0A7C9RK36"/>
<dbReference type="InterPro" id="IPR011335">
    <property type="entry name" value="Restrct_endonuc-II-like"/>
</dbReference>
<name>A0A7C9RK36_9BRAD</name>
<organism evidence="4 5">
    <name type="scientific">Candidatus Afipia apatlaquensis</name>
    <dbReference type="NCBI Taxonomy" id="2712852"/>
    <lineage>
        <taxon>Bacteria</taxon>
        <taxon>Pseudomonadati</taxon>
        <taxon>Pseudomonadota</taxon>
        <taxon>Alphaproteobacteria</taxon>
        <taxon>Hyphomicrobiales</taxon>
        <taxon>Nitrobacteraceae</taxon>
        <taxon>Afipia</taxon>
    </lineage>
</organism>
<dbReference type="EMBL" id="JAAMRR010001422">
    <property type="protein sequence ID" value="NGX98901.1"/>
    <property type="molecule type" value="Genomic_DNA"/>
</dbReference>
<dbReference type="Pfam" id="PF02021">
    <property type="entry name" value="UPF0102"/>
    <property type="match status" value="1"/>
</dbReference>
<dbReference type="NCBIfam" id="NF009151">
    <property type="entry name" value="PRK12497.1-5"/>
    <property type="match status" value="1"/>
</dbReference>
<dbReference type="Proteomes" id="UP000480266">
    <property type="component" value="Unassembled WGS sequence"/>
</dbReference>
<dbReference type="HAMAP" id="MF_00048">
    <property type="entry name" value="UPF0102"/>
    <property type="match status" value="1"/>
</dbReference>
<feature type="region of interest" description="Disordered" evidence="3">
    <location>
        <begin position="1"/>
        <end position="35"/>
    </location>
</feature>
<dbReference type="NCBIfam" id="NF009150">
    <property type="entry name" value="PRK12497.1-3"/>
    <property type="match status" value="1"/>
</dbReference>
<evidence type="ECO:0000256" key="3">
    <source>
        <dbReference type="SAM" id="MobiDB-lite"/>
    </source>
</evidence>
<dbReference type="PANTHER" id="PTHR34039:SF1">
    <property type="entry name" value="UPF0102 PROTEIN YRAN"/>
    <property type="match status" value="1"/>
</dbReference>